<dbReference type="RefSeq" id="WP_078351432.1">
    <property type="nucleotide sequence ID" value="NZ_MBTF01000039.1"/>
</dbReference>
<evidence type="ECO:0000256" key="7">
    <source>
        <dbReference type="ARBA" id="ARBA00023276"/>
    </source>
</evidence>
<evidence type="ECO:0000256" key="2">
    <source>
        <dbReference type="ARBA" id="ARBA00004496"/>
    </source>
</evidence>
<keyword evidence="4" id="KW-0602">Photosynthesis</keyword>
<evidence type="ECO:0000313" key="12">
    <source>
        <dbReference type="EMBL" id="OOQ56474.1"/>
    </source>
</evidence>
<keyword evidence="6" id="KW-0966">Cell projection</keyword>
<keyword evidence="8" id="KW-0732">Signal</keyword>
<evidence type="ECO:0000256" key="8">
    <source>
        <dbReference type="SAM" id="SignalP"/>
    </source>
</evidence>
<dbReference type="CDD" id="cd11304">
    <property type="entry name" value="Cadherin_repeat"/>
    <property type="match status" value="1"/>
</dbReference>
<sequence length="1658" mass="179036">MLKKAFALIALSAFGLFLGANAQSLVKKFNAIGTFTKIGNITFFQGEDLNGKRGIWKTDGTTGATTLVKAITVYIDAEYPSKIFAYNNKVYFSGSDGINGYELWQTDGTATGTVLLKNINTQRSGNDGSMPNNYILYKGLLYFTATEDSNQFSLWKTDGTTAGTVKVFDALYTGITQPILVGNTLYFTQNLRTLWKSDGTTAGTQQIPDDHNGSGMVEGLTNVNNELVFFTSENSQHDKVNLYKLNPTDNVQVKLGAFNAAPDGNNNISGITAVGNKFFFSIRTNDDKNGAADALWVSNGTAEGTVKLVSKPYEWYISGSATDNYIAYKGQVYFSAVTDHTLWTSDGTAGGTKQVSTIPLYNQVRSVVFNDKLYFSGNYQLCYFDGAKSGIEAQQPLWPSQFIDGGNQLYFQDSKYGVSSTLWSNAPAAQIQVSINNQPLSNSLPYRFSTKADSTVSAAVSVKNLGNKELVFADISVAGNSFYVNGTPERTLLPGQTAKFNLLYSPLKPEELTGKLIIKTNDNSGQTNFTNDLQGTAVGTATKNASAVADGLYKSIAFADSIPGFTLNQNTISETAALNTTIGTFALPGLNTPPGFELVAGTGDTDNGSFKIEGGQLKLATALNFDVRSTYTIRVKAGSEANAAEKVFSIQVTNTQAAPNPAACILPYENLAIALRDAVYVGTRIFAVGEQGKILVSEDDGKNWRAIKTGITSDLMRIRFTDNKTGYILASGSLLYKTEDGGENWFPLVSPSTSYPFFTSFHFISSTTGYLFGSGIYKTTDGGRSWQKCYTQYEALTDGWFIDENNGFVAGNEGSLQHTTDGGKTWETKTIVAGSSTLFRAVTFVNNTTGYIVNSTGTVMQTTDAGKTWAVISNVNTDGKAGQLYFVNANTGYFLTGFNSSTLYKTTDGGKTWAAETGIRAYSALFAVTANKTGDKLCLVGNGTGWGTSGEHGSVIMLKNGSADWEERSLTSNTTYNSGHLFASGVGYVIGGYSRKTTDGGITWKSLELPYNYFYVNSVKGYFINENVGFYTDYYHLYKTTDGAGNWKKVSRDSTSGIQRIYFVTPQIGYYNTFAKVYKTTDGGESWKAVLTPSGFNYINSISFPDEQTGYVSGVGSVLYKTSNGGSTWKKFDLGQDKLLISFGFFDAKIGMGGGTNGALYRTTDGGETWAPVYTDMRFTTNAFQFISPTHAYLLHTNGSGGVQQIYESADAGLTWNKIYETWENIFGLSYNNGHLFITGEAGTMLLSNSAPLPPVNAGYITGDTVATTGGKFIYSVPPVYNTKYQWLVSGAQKVEYQNDKVTVEWKNEGPHSLQVLPYNDCGNAAGRTLDVIVEDMPDPVLTGPDTAQSKSANVAYVATIHNGNTYSFAATNSTSVTSNANNALVSWDSPGMGTVTVVESNPKLGQRKSASLNVVIKEFKLPEDNFSILVNSATCKGSNNGFITVKAAQSLSYKATVVSPGGGTKDYSFTDSLKVANLAAGVYNICISVTGNAGYKRCYDANVTEPKDITLYTVVNPAAHTVTLNLSGADNYTIDINDKHYQTSSTQIDLPLTTGTNRLKVYSDKPCQGVIEKIVNLNKVTIYPNPFTDRVSIDLGGSTETNINVDITNAFGVRVYSKKQVNNGEPIEINTAGLNKGVYILTLTVGQTNAVFKIIKQ</sequence>
<feature type="signal peptide" evidence="8">
    <location>
        <begin position="1"/>
        <end position="22"/>
    </location>
</feature>
<feature type="domain" description="Photosynthesis system II assembly factor Ycf48/Hcf136-like" evidence="9">
    <location>
        <begin position="702"/>
        <end position="789"/>
    </location>
</feature>
<evidence type="ECO:0000259" key="11">
    <source>
        <dbReference type="Pfam" id="PF22544"/>
    </source>
</evidence>
<protein>
    <recommendedName>
        <fullName evidence="14">Cadherin domain-containing protein</fullName>
    </recommendedName>
</protein>
<evidence type="ECO:0008006" key="14">
    <source>
        <dbReference type="Google" id="ProtNLM"/>
    </source>
</evidence>
<evidence type="ECO:0000256" key="4">
    <source>
        <dbReference type="ARBA" id="ARBA00022531"/>
    </source>
</evidence>
<dbReference type="NCBIfam" id="TIGR04183">
    <property type="entry name" value="Por_Secre_tail"/>
    <property type="match status" value="1"/>
</dbReference>
<dbReference type="InterPro" id="IPR013783">
    <property type="entry name" value="Ig-like_fold"/>
</dbReference>
<comment type="caution">
    <text evidence="12">The sequence shown here is derived from an EMBL/GenBank/DDBJ whole genome shotgun (WGS) entry which is preliminary data.</text>
</comment>
<dbReference type="GO" id="GO:0009523">
    <property type="term" value="C:photosystem II"/>
    <property type="evidence" value="ECO:0007669"/>
    <property type="project" value="UniProtKB-KW"/>
</dbReference>
<name>A0A1S9P695_9SPHI</name>
<dbReference type="Proteomes" id="UP000189739">
    <property type="component" value="Unassembled WGS sequence"/>
</dbReference>
<dbReference type="EMBL" id="MBTF01000039">
    <property type="protein sequence ID" value="OOQ56474.1"/>
    <property type="molecule type" value="Genomic_DNA"/>
</dbReference>
<evidence type="ECO:0000256" key="6">
    <source>
        <dbReference type="ARBA" id="ARBA00023273"/>
    </source>
</evidence>
<dbReference type="InterPro" id="IPR015943">
    <property type="entry name" value="WD40/YVTN_repeat-like_dom_sf"/>
</dbReference>
<dbReference type="STRING" id="1792845.BC343_18690"/>
<keyword evidence="13" id="KW-1185">Reference proteome</keyword>
<dbReference type="Pfam" id="PF14870">
    <property type="entry name" value="PSII_BNR"/>
    <property type="match status" value="3"/>
</dbReference>
<feature type="chain" id="PRO_5012345727" description="Cadherin domain-containing protein" evidence="8">
    <location>
        <begin position="23"/>
        <end position="1658"/>
    </location>
</feature>
<dbReference type="SUPFAM" id="SSF50939">
    <property type="entry name" value="Sialidases"/>
    <property type="match status" value="2"/>
</dbReference>
<organism evidence="12 13">
    <name type="scientific">Mucilaginibacter pedocola</name>
    <dbReference type="NCBI Taxonomy" id="1792845"/>
    <lineage>
        <taxon>Bacteria</taxon>
        <taxon>Pseudomonadati</taxon>
        <taxon>Bacteroidota</taxon>
        <taxon>Sphingobacteriia</taxon>
        <taxon>Sphingobacteriales</taxon>
        <taxon>Sphingobacteriaceae</taxon>
        <taxon>Mucilaginibacter</taxon>
    </lineage>
</organism>
<evidence type="ECO:0000256" key="1">
    <source>
        <dbReference type="ARBA" id="ARBA00004138"/>
    </source>
</evidence>
<dbReference type="SUPFAM" id="SSF63829">
    <property type="entry name" value="Calcium-dependent phosphotriesterase"/>
    <property type="match status" value="1"/>
</dbReference>
<dbReference type="InterPro" id="IPR053879">
    <property type="entry name" value="HYDIN_VesB_CFA65-like_Ig"/>
</dbReference>
<dbReference type="InterPro" id="IPR026444">
    <property type="entry name" value="Secre_tail"/>
</dbReference>
<dbReference type="OrthoDB" id="1110382at2"/>
<dbReference type="PANTHER" id="PTHR47199:SF2">
    <property type="entry name" value="PHOTOSYSTEM II STABILITY_ASSEMBLY FACTOR HCF136, CHLOROPLASTIC"/>
    <property type="match status" value="1"/>
</dbReference>
<reference evidence="12 13" key="1">
    <citation type="submission" date="2016-07" db="EMBL/GenBank/DDBJ databases">
        <title>Genomic analysis of zinc-resistant bacterium Mucilaginibacter pedocola TBZ30.</title>
        <authorList>
            <person name="Huang J."/>
            <person name="Tang J."/>
        </authorList>
    </citation>
    <scope>NUCLEOTIDE SEQUENCE [LARGE SCALE GENOMIC DNA]</scope>
    <source>
        <strain evidence="12 13">TBZ30</strain>
    </source>
</reference>
<accession>A0A1S9P695</accession>
<dbReference type="GO" id="GO:0015979">
    <property type="term" value="P:photosynthesis"/>
    <property type="evidence" value="ECO:0007669"/>
    <property type="project" value="UniProtKB-KW"/>
</dbReference>
<dbReference type="PANTHER" id="PTHR47199">
    <property type="entry name" value="PHOTOSYSTEM II STABILITY/ASSEMBLY FACTOR HCF136, CHLOROPLASTIC"/>
    <property type="match status" value="1"/>
</dbReference>
<gene>
    <name evidence="12" type="ORF">BC343_18690</name>
</gene>
<feature type="domain" description="HYDIN/VesB/CFA65-like Ig-like" evidence="11">
    <location>
        <begin position="451"/>
        <end position="529"/>
    </location>
</feature>
<dbReference type="Pfam" id="PF18962">
    <property type="entry name" value="Por_Secre_tail"/>
    <property type="match status" value="1"/>
</dbReference>
<dbReference type="Pfam" id="PF22544">
    <property type="entry name" value="HYDIN_VesB_CFA65-like_Ig"/>
    <property type="match status" value="1"/>
</dbReference>
<proteinExistence type="predicted"/>
<comment type="subcellular location">
    <subcellularLocation>
        <location evidence="1">Cell projection</location>
        <location evidence="1">Cilium</location>
    </subcellularLocation>
    <subcellularLocation>
        <location evidence="2">Cytoplasm</location>
    </subcellularLocation>
</comment>
<evidence type="ECO:0000256" key="3">
    <source>
        <dbReference type="ARBA" id="ARBA00022490"/>
    </source>
</evidence>
<feature type="domain" description="Photosynthesis system II assembly factor Ycf48/Hcf136-like" evidence="9">
    <location>
        <begin position="796"/>
        <end position="935"/>
    </location>
</feature>
<dbReference type="Gene3D" id="2.130.10.10">
    <property type="entry name" value="YVTN repeat-like/Quinoprotein amine dehydrogenase"/>
    <property type="match status" value="4"/>
</dbReference>
<dbReference type="CDD" id="cd15482">
    <property type="entry name" value="Sialidase_non-viral"/>
    <property type="match status" value="2"/>
</dbReference>
<feature type="domain" description="Secretion system C-terminal sorting" evidence="10">
    <location>
        <begin position="1583"/>
        <end position="1656"/>
    </location>
</feature>
<evidence type="ECO:0000259" key="10">
    <source>
        <dbReference type="Pfam" id="PF18962"/>
    </source>
</evidence>
<dbReference type="Gene3D" id="2.60.40.10">
    <property type="entry name" value="Immunoglobulins"/>
    <property type="match status" value="1"/>
</dbReference>
<keyword evidence="7" id="KW-0604">Photosystem II</keyword>
<keyword evidence="3" id="KW-0963">Cytoplasm</keyword>
<feature type="domain" description="Photosynthesis system II assembly factor Ycf48/Hcf136-like" evidence="9">
    <location>
        <begin position="1046"/>
        <end position="1171"/>
    </location>
</feature>
<keyword evidence="5" id="KW-0969">Cilium</keyword>
<dbReference type="InterPro" id="IPR028203">
    <property type="entry name" value="PSII_CF48-like_dom"/>
</dbReference>
<evidence type="ECO:0000256" key="5">
    <source>
        <dbReference type="ARBA" id="ARBA00023069"/>
    </source>
</evidence>
<evidence type="ECO:0000259" key="9">
    <source>
        <dbReference type="Pfam" id="PF14870"/>
    </source>
</evidence>
<dbReference type="InterPro" id="IPR036278">
    <property type="entry name" value="Sialidase_sf"/>
</dbReference>
<evidence type="ECO:0000313" key="13">
    <source>
        <dbReference type="Proteomes" id="UP000189739"/>
    </source>
</evidence>